<sequence length="107" mass="11912">MFGRVFTSNFRNISLLSRVWNGPNGALAGKQAEQKMIALLRNRFPKAQVIEVTDVSGGCGAMFEINVIAPEFKGLNTVKQHRIINEVLKEEIKDMHGLRIYTSVPGP</sequence>
<protein>
    <recommendedName>
        <fullName evidence="5">BolA-like protein 3</fullName>
    </recommendedName>
</protein>
<dbReference type="GO" id="GO:0005759">
    <property type="term" value="C:mitochondrial matrix"/>
    <property type="evidence" value="ECO:0007669"/>
    <property type="project" value="TreeGrafter"/>
</dbReference>
<dbReference type="InterPro" id="IPR002634">
    <property type="entry name" value="BolA"/>
</dbReference>
<dbReference type="SUPFAM" id="SSF82657">
    <property type="entry name" value="BolA-like"/>
    <property type="match status" value="1"/>
</dbReference>
<name>A0AAD9VP83_9HYME</name>
<dbReference type="EMBL" id="JAIFRP010000045">
    <property type="protein sequence ID" value="KAK2581030.1"/>
    <property type="molecule type" value="Genomic_DNA"/>
</dbReference>
<evidence type="ECO:0000313" key="4">
    <source>
        <dbReference type="Proteomes" id="UP001258017"/>
    </source>
</evidence>
<dbReference type="PANTHER" id="PTHR46188:SF1">
    <property type="entry name" value="BOLA-LIKE PROTEIN 3"/>
    <property type="match status" value="1"/>
</dbReference>
<dbReference type="AlphaFoldDB" id="A0AAD9VP83"/>
<evidence type="ECO:0008006" key="5">
    <source>
        <dbReference type="Google" id="ProtNLM"/>
    </source>
</evidence>
<reference evidence="3" key="1">
    <citation type="submission" date="2021-08" db="EMBL/GenBank/DDBJ databases">
        <authorList>
            <person name="Misof B."/>
            <person name="Oliver O."/>
            <person name="Podsiadlowski L."/>
            <person name="Donath A."/>
            <person name="Peters R."/>
            <person name="Mayer C."/>
            <person name="Rust J."/>
            <person name="Gunkel S."/>
            <person name="Lesny P."/>
            <person name="Martin S."/>
            <person name="Oeyen J.P."/>
            <person name="Petersen M."/>
            <person name="Panagiotis P."/>
            <person name="Wilbrandt J."/>
            <person name="Tanja T."/>
        </authorList>
    </citation>
    <scope>NUCLEOTIDE SEQUENCE</scope>
    <source>
        <strain evidence="3">GBR_01_08_01A</strain>
        <tissue evidence="3">Thorax + abdomen</tissue>
    </source>
</reference>
<dbReference type="PANTHER" id="PTHR46188">
    <property type="entry name" value="BOLA-LIKE PROTEIN 3"/>
    <property type="match status" value="1"/>
</dbReference>
<dbReference type="InterPro" id="IPR052275">
    <property type="entry name" value="Mt_Fe-S_assembly_factor"/>
</dbReference>
<accession>A0AAD9VP83</accession>
<dbReference type="Proteomes" id="UP001258017">
    <property type="component" value="Unassembled WGS sequence"/>
</dbReference>
<organism evidence="3 4">
    <name type="scientific">Odynerus spinipes</name>
    <dbReference type="NCBI Taxonomy" id="1348599"/>
    <lineage>
        <taxon>Eukaryota</taxon>
        <taxon>Metazoa</taxon>
        <taxon>Ecdysozoa</taxon>
        <taxon>Arthropoda</taxon>
        <taxon>Hexapoda</taxon>
        <taxon>Insecta</taxon>
        <taxon>Pterygota</taxon>
        <taxon>Neoptera</taxon>
        <taxon>Endopterygota</taxon>
        <taxon>Hymenoptera</taxon>
        <taxon>Apocrita</taxon>
        <taxon>Aculeata</taxon>
        <taxon>Vespoidea</taxon>
        <taxon>Vespidae</taxon>
        <taxon>Eumeninae</taxon>
        <taxon>Odynerus</taxon>
    </lineage>
</organism>
<reference evidence="3" key="2">
    <citation type="journal article" date="2023" name="Commun. Biol.">
        <title>Intrasexual cuticular hydrocarbon dimorphism in a wasp sheds light on hydrocarbon biosynthesis genes in Hymenoptera.</title>
        <authorList>
            <person name="Moris V.C."/>
            <person name="Podsiadlowski L."/>
            <person name="Martin S."/>
            <person name="Oeyen J.P."/>
            <person name="Donath A."/>
            <person name="Petersen M."/>
            <person name="Wilbrandt J."/>
            <person name="Misof B."/>
            <person name="Liedtke D."/>
            <person name="Thamm M."/>
            <person name="Scheiner R."/>
            <person name="Schmitt T."/>
            <person name="Niehuis O."/>
        </authorList>
    </citation>
    <scope>NUCLEOTIDE SEQUENCE</scope>
    <source>
        <strain evidence="3">GBR_01_08_01A</strain>
    </source>
</reference>
<dbReference type="InterPro" id="IPR036065">
    <property type="entry name" value="BolA-like_sf"/>
</dbReference>
<evidence type="ECO:0000256" key="2">
    <source>
        <dbReference type="RuleBase" id="RU003860"/>
    </source>
</evidence>
<evidence type="ECO:0000256" key="1">
    <source>
        <dbReference type="ARBA" id="ARBA00005578"/>
    </source>
</evidence>
<dbReference type="Pfam" id="PF01722">
    <property type="entry name" value="BolA"/>
    <property type="match status" value="1"/>
</dbReference>
<comment type="caution">
    <text evidence="3">The sequence shown here is derived from an EMBL/GenBank/DDBJ whole genome shotgun (WGS) entry which is preliminary data.</text>
</comment>
<dbReference type="Gene3D" id="3.30.300.90">
    <property type="entry name" value="BolA-like"/>
    <property type="match status" value="1"/>
</dbReference>
<evidence type="ECO:0000313" key="3">
    <source>
        <dbReference type="EMBL" id="KAK2581030.1"/>
    </source>
</evidence>
<keyword evidence="4" id="KW-1185">Reference proteome</keyword>
<comment type="similarity">
    <text evidence="1 2">Belongs to the BolA/IbaG family.</text>
</comment>
<proteinExistence type="inferred from homology"/>
<gene>
    <name evidence="3" type="ORF">KPH14_006077</name>
</gene>